<accession>A0A7K4NWB8</accession>
<proteinExistence type="predicted"/>
<reference evidence="1 2" key="1">
    <citation type="journal article" date="2019" name="Environ. Microbiol.">
        <title>Genomics insights into ecotype formation of ammonia-oxidizing archaea in the deep ocean.</title>
        <authorList>
            <person name="Wang Y."/>
            <person name="Huang J.M."/>
            <person name="Cui G.J."/>
            <person name="Nunoura T."/>
            <person name="Takaki Y."/>
            <person name="Li W.L."/>
            <person name="Li J."/>
            <person name="Gao Z.M."/>
            <person name="Takai K."/>
            <person name="Zhang A.Q."/>
            <person name="Stepanauskas R."/>
        </authorList>
    </citation>
    <scope>NUCLEOTIDE SEQUENCE [LARGE SCALE GENOMIC DNA]</scope>
    <source>
        <strain evidence="1 2">G13</strain>
    </source>
</reference>
<name>A0A7K4NWB8_9ARCH</name>
<dbReference type="AlphaFoldDB" id="A0A7K4NWB8"/>
<organism evidence="1 2">
    <name type="scientific">Marine Group I thaumarchaeote</name>
    <dbReference type="NCBI Taxonomy" id="2511932"/>
    <lineage>
        <taxon>Archaea</taxon>
        <taxon>Nitrososphaerota</taxon>
        <taxon>Marine Group I</taxon>
    </lineage>
</organism>
<dbReference type="Proteomes" id="UP000534207">
    <property type="component" value="Unassembled WGS sequence"/>
</dbReference>
<gene>
    <name evidence="1" type="ORF">HX827_05150</name>
</gene>
<protein>
    <submittedName>
        <fullName evidence="1">Uncharacterized protein</fullName>
    </submittedName>
</protein>
<evidence type="ECO:0000313" key="2">
    <source>
        <dbReference type="Proteomes" id="UP000534207"/>
    </source>
</evidence>
<evidence type="ECO:0000313" key="1">
    <source>
        <dbReference type="EMBL" id="NWK06698.1"/>
    </source>
</evidence>
<comment type="caution">
    <text evidence="1">The sequence shown here is derived from an EMBL/GenBank/DDBJ whole genome shotgun (WGS) entry which is preliminary data.</text>
</comment>
<dbReference type="EMBL" id="JACASW010000012">
    <property type="protein sequence ID" value="NWK06698.1"/>
    <property type="molecule type" value="Genomic_DNA"/>
</dbReference>
<sequence length="64" mass="7709">MAHTFRIELTLENLKVIKLWYHLAQKDREVTRADNETITKIKALATSAQEERNADLRLFRRRRE</sequence>